<dbReference type="GeneID" id="25294438"/>
<gene>
    <name evidence="1" type="ORF">Z518_06367</name>
</gene>
<evidence type="ECO:0000313" key="2">
    <source>
        <dbReference type="Proteomes" id="UP000053617"/>
    </source>
</evidence>
<evidence type="ECO:0000313" key="1">
    <source>
        <dbReference type="EMBL" id="KIX05495.1"/>
    </source>
</evidence>
<dbReference type="RefSeq" id="XP_013272631.1">
    <property type="nucleotide sequence ID" value="XM_013417177.1"/>
</dbReference>
<dbReference type="HOGENOM" id="CLU_2741424_0_0_1"/>
<protein>
    <submittedName>
        <fullName evidence="1">Uncharacterized protein</fullName>
    </submittedName>
</protein>
<dbReference type="AlphaFoldDB" id="A0A0D2J8R8"/>
<keyword evidence="2" id="KW-1185">Reference proteome</keyword>
<accession>A0A0D2J8R8</accession>
<dbReference type="Proteomes" id="UP000053617">
    <property type="component" value="Unassembled WGS sequence"/>
</dbReference>
<name>A0A0D2J8R8_9EURO</name>
<organism evidence="1 2">
    <name type="scientific">Rhinocladiella mackenziei CBS 650.93</name>
    <dbReference type="NCBI Taxonomy" id="1442369"/>
    <lineage>
        <taxon>Eukaryota</taxon>
        <taxon>Fungi</taxon>
        <taxon>Dikarya</taxon>
        <taxon>Ascomycota</taxon>
        <taxon>Pezizomycotina</taxon>
        <taxon>Eurotiomycetes</taxon>
        <taxon>Chaetothyriomycetidae</taxon>
        <taxon>Chaetothyriales</taxon>
        <taxon>Herpotrichiellaceae</taxon>
        <taxon>Rhinocladiella</taxon>
    </lineage>
</organism>
<sequence length="71" mass="8189">MAPKGVRHKYSLREKNWLQLDLKEEDATPTKSTTSAPPTYLTKINISKFPVAQEWEKIGDAKREQVAKYRA</sequence>
<proteinExistence type="predicted"/>
<reference evidence="1 2" key="1">
    <citation type="submission" date="2015-01" db="EMBL/GenBank/DDBJ databases">
        <title>The Genome Sequence of Rhinocladiella mackenzie CBS 650.93.</title>
        <authorList>
            <consortium name="The Broad Institute Genomics Platform"/>
            <person name="Cuomo C."/>
            <person name="de Hoog S."/>
            <person name="Gorbushina A."/>
            <person name="Stielow B."/>
            <person name="Teixiera M."/>
            <person name="Abouelleil A."/>
            <person name="Chapman S.B."/>
            <person name="Priest M."/>
            <person name="Young S.K."/>
            <person name="Wortman J."/>
            <person name="Nusbaum C."/>
            <person name="Birren B."/>
        </authorList>
    </citation>
    <scope>NUCLEOTIDE SEQUENCE [LARGE SCALE GENOMIC DNA]</scope>
    <source>
        <strain evidence="1 2">CBS 650.93</strain>
    </source>
</reference>
<dbReference type="EMBL" id="KN847478">
    <property type="protein sequence ID" value="KIX05495.1"/>
    <property type="molecule type" value="Genomic_DNA"/>
</dbReference>
<dbReference type="VEuPathDB" id="FungiDB:Z518_06367"/>